<evidence type="ECO:0000256" key="4">
    <source>
        <dbReference type="ARBA" id="ARBA00022729"/>
    </source>
</evidence>
<feature type="domain" description="EcpB C-terminal" evidence="6">
    <location>
        <begin position="149"/>
        <end position="219"/>
    </location>
</feature>
<dbReference type="Pfam" id="PF18649">
    <property type="entry name" value="EcpB_C"/>
    <property type="match status" value="1"/>
</dbReference>
<gene>
    <name evidence="7" type="ORF">OB935_17325</name>
</gene>
<dbReference type="InterPro" id="IPR008962">
    <property type="entry name" value="PapD-like_sf"/>
</dbReference>
<dbReference type="InterPro" id="IPR013783">
    <property type="entry name" value="Ig-like_fold"/>
</dbReference>
<keyword evidence="3" id="KW-1029">Fimbrium biogenesis</keyword>
<evidence type="ECO:0000256" key="1">
    <source>
        <dbReference type="ARBA" id="ARBA00009408"/>
    </source>
</evidence>
<organism evidence="7 8">
    <name type="scientific">Aeromonas bestiarum</name>
    <dbReference type="NCBI Taxonomy" id="105751"/>
    <lineage>
        <taxon>Bacteria</taxon>
        <taxon>Pseudomonadati</taxon>
        <taxon>Pseudomonadota</taxon>
        <taxon>Gammaproteobacteria</taxon>
        <taxon>Aeromonadales</taxon>
        <taxon>Aeromonadaceae</taxon>
        <taxon>Aeromonas</taxon>
    </lineage>
</organism>
<evidence type="ECO:0000259" key="6">
    <source>
        <dbReference type="Pfam" id="PF18649"/>
    </source>
</evidence>
<evidence type="ECO:0000313" key="8">
    <source>
        <dbReference type="Proteomes" id="UP001168107"/>
    </source>
</evidence>
<reference evidence="7" key="1">
    <citation type="submission" date="2024-05" db="EMBL/GenBank/DDBJ databases">
        <title>WGS of Aeromonas isolates.</title>
        <authorList>
            <person name="Lee H."/>
        </authorList>
    </citation>
    <scope>NUCLEOTIDE SEQUENCE</scope>
    <source>
        <strain evidence="7">SU58-3</strain>
    </source>
</reference>
<keyword evidence="8" id="KW-1185">Reference proteome</keyword>
<dbReference type="InterPro" id="IPR040695">
    <property type="entry name" value="EcpB_C"/>
</dbReference>
<name>A0ABT7Q2P2_9GAMM</name>
<evidence type="ECO:0000313" key="7">
    <source>
        <dbReference type="EMBL" id="MDM5073586.1"/>
    </source>
</evidence>
<comment type="similarity">
    <text evidence="1">Belongs to the EcpB/EcpE family.</text>
</comment>
<dbReference type="SUPFAM" id="SSF49354">
    <property type="entry name" value="PapD-like"/>
    <property type="match status" value="1"/>
</dbReference>
<accession>A0ABT7Q2P2</accession>
<dbReference type="EMBL" id="JAOPLL010000012">
    <property type="protein sequence ID" value="MDM5073586.1"/>
    <property type="molecule type" value="Genomic_DNA"/>
</dbReference>
<keyword evidence="4" id="KW-0732">Signal</keyword>
<keyword evidence="5" id="KW-0143">Chaperone</keyword>
<proteinExistence type="inferred from homology"/>
<evidence type="ECO:0000256" key="2">
    <source>
        <dbReference type="ARBA" id="ARBA00014241"/>
    </source>
</evidence>
<evidence type="ECO:0000256" key="5">
    <source>
        <dbReference type="ARBA" id="ARBA00023186"/>
    </source>
</evidence>
<sequence>MFSRLIIFISVLYINPTYAINVGSVTTFIDKNSSEISKEIENNSDQARLVTVSIARISTPEEGGQVIPMEVEGELLLTPSRLVLPANSKNNIRFFYHGPQDNTERYYRVTWHDTALSLDEQRNESRQAVATTSAKIGTILVVTPRQGNFNYVLENGELTNLGNASYRVVAYGVCHDDPAKQCRETYYDLPGKKRTFKRVDISHEKSHLGLWLGQDFAVVK</sequence>
<comment type="caution">
    <text evidence="7">The sequence shown here is derived from an EMBL/GenBank/DDBJ whole genome shotgun (WGS) entry which is preliminary data.</text>
</comment>
<dbReference type="RefSeq" id="WP_290019334.1">
    <property type="nucleotide sequence ID" value="NZ_JAOPLL010000012.1"/>
</dbReference>
<protein>
    <recommendedName>
        <fullName evidence="2">Probable fimbrial chaperone EcpB</fullName>
    </recommendedName>
</protein>
<evidence type="ECO:0000256" key="3">
    <source>
        <dbReference type="ARBA" id="ARBA00022558"/>
    </source>
</evidence>
<dbReference type="Proteomes" id="UP001168107">
    <property type="component" value="Unassembled WGS sequence"/>
</dbReference>
<dbReference type="Gene3D" id="2.60.40.10">
    <property type="entry name" value="Immunoglobulins"/>
    <property type="match status" value="1"/>
</dbReference>